<dbReference type="InterPro" id="IPR004360">
    <property type="entry name" value="Glyas_Fos-R_dOase_dom"/>
</dbReference>
<reference evidence="3" key="2">
    <citation type="submission" date="2020-08" db="EMBL/GenBank/DDBJ databases">
        <title>The Agave Microbiome: Exploring the role of microbial communities in plant adaptations to desert environments.</title>
        <authorList>
            <person name="Partida-Martinez L.P."/>
        </authorList>
    </citation>
    <scope>NUCLEOTIDE SEQUENCE [LARGE SCALE GENOMIC DNA]</scope>
    <source>
        <strain evidence="3">AT2.8</strain>
    </source>
</reference>
<feature type="domain" description="VOC" evidence="1">
    <location>
        <begin position="5"/>
        <end position="131"/>
    </location>
</feature>
<dbReference type="Proteomes" id="UP000548423">
    <property type="component" value="Unassembled WGS sequence"/>
</dbReference>
<organism evidence="2 3">
    <name type="scientific">Neobacillus niacini</name>
    <dbReference type="NCBI Taxonomy" id="86668"/>
    <lineage>
        <taxon>Bacteria</taxon>
        <taxon>Bacillati</taxon>
        <taxon>Bacillota</taxon>
        <taxon>Bacilli</taxon>
        <taxon>Bacillales</taxon>
        <taxon>Bacillaceae</taxon>
        <taxon>Neobacillus</taxon>
    </lineage>
</organism>
<dbReference type="InterPro" id="IPR029068">
    <property type="entry name" value="Glyas_Bleomycin-R_OHBP_Dase"/>
</dbReference>
<dbReference type="InterPro" id="IPR052537">
    <property type="entry name" value="Extradiol_RC_dioxygenase"/>
</dbReference>
<evidence type="ECO:0000313" key="2">
    <source>
        <dbReference type="EMBL" id="NYE03572.1"/>
    </source>
</evidence>
<comment type="caution">
    <text evidence="2">The sequence shown here is derived from an EMBL/GenBank/DDBJ whole genome shotgun (WGS) entry which is preliminary data.</text>
</comment>
<reference evidence="3" key="1">
    <citation type="submission" date="2020-07" db="EMBL/GenBank/DDBJ databases">
        <authorList>
            <person name="Partida-Martinez L."/>
            <person name="Huntemann M."/>
            <person name="Clum A."/>
            <person name="Wang J."/>
            <person name="Palaniappan K."/>
            <person name="Ritter S."/>
            <person name="Chen I.-M."/>
            <person name="Stamatis D."/>
            <person name="Reddy T."/>
            <person name="O'Malley R."/>
            <person name="Daum C."/>
            <person name="Shapiro N."/>
            <person name="Ivanova N."/>
            <person name="Kyrpides N."/>
            <person name="Woyke T."/>
        </authorList>
    </citation>
    <scope>NUCLEOTIDE SEQUENCE [LARGE SCALE GENOMIC DNA]</scope>
    <source>
        <strain evidence="3">AT2.8</strain>
    </source>
</reference>
<protein>
    <submittedName>
        <fullName evidence="2">Glyoxalase family protein</fullName>
    </submittedName>
</protein>
<evidence type="ECO:0000313" key="3">
    <source>
        <dbReference type="Proteomes" id="UP000548423"/>
    </source>
</evidence>
<name>A0A852T4F8_9BACI</name>
<dbReference type="PANTHER" id="PTHR36110:SF4">
    <property type="entry name" value="RING-CLEAVING DIOXYGENASE MHQA-RELATED"/>
    <property type="match status" value="1"/>
</dbReference>
<dbReference type="PANTHER" id="PTHR36110">
    <property type="entry name" value="RING-CLEAVING DIOXYGENASE MHQE-RELATED"/>
    <property type="match status" value="1"/>
</dbReference>
<feature type="domain" description="VOC" evidence="1">
    <location>
        <begin position="156"/>
        <end position="282"/>
    </location>
</feature>
<dbReference type="Pfam" id="PF00903">
    <property type="entry name" value="Glyoxalase"/>
    <property type="match status" value="2"/>
</dbReference>
<dbReference type="InterPro" id="IPR037523">
    <property type="entry name" value="VOC_core"/>
</dbReference>
<dbReference type="EMBL" id="JACCBX010000001">
    <property type="protein sequence ID" value="NYE03572.1"/>
    <property type="molecule type" value="Genomic_DNA"/>
</dbReference>
<dbReference type="CDD" id="cd08347">
    <property type="entry name" value="PcpA_C_like"/>
    <property type="match status" value="1"/>
</dbReference>
<dbReference type="Gene3D" id="3.10.180.10">
    <property type="entry name" value="2,3-Dihydroxybiphenyl 1,2-Dioxygenase, domain 1"/>
    <property type="match status" value="2"/>
</dbReference>
<dbReference type="PROSITE" id="PS51819">
    <property type="entry name" value="VOC"/>
    <property type="match status" value="2"/>
</dbReference>
<accession>A0A852T4F8</accession>
<gene>
    <name evidence="2" type="ORF">F4694_000291</name>
</gene>
<dbReference type="SUPFAM" id="SSF54593">
    <property type="entry name" value="Glyoxalase/Bleomycin resistance protein/Dihydroxybiphenyl dioxygenase"/>
    <property type="match status" value="1"/>
</dbReference>
<evidence type="ECO:0000259" key="1">
    <source>
        <dbReference type="PROSITE" id="PS51819"/>
    </source>
</evidence>
<sequence length="324" mass="36188">MKLLGLHHVSILTGKAERNFQFYTKILGLRLVKKTVNQDNTESYHLFYGDAKGSPGTEITFFDIPGLGHTYPGIGSISSTSLRVKDTDALHYWTERFKQFGIQHGQIEKRNNRDSLAFQDYEGTRLVLVADNDEQGVAAGVPWDKTDVPVEHAIIGLGPVTLTVGVPDKTIKVLTEVMGFTQAGTYPSLAGDFPDILVFTTGEGGSGAEVHIETRPDLPRERPGRGSVHHVAFRVPNEEEYDYWAQKIAASGLMNSGKVERYYFKALYFREPNHILFELSTDTPGFDVDEPIETLGEKLALPPFLEPRRADIEANLRPLELDRK</sequence>
<dbReference type="AlphaFoldDB" id="A0A852T4F8"/>
<proteinExistence type="predicted"/>